<accession>A0AAP0LPL9</accession>
<evidence type="ECO:0000259" key="14">
    <source>
        <dbReference type="PROSITE" id="PS50848"/>
    </source>
</evidence>
<organism evidence="15 16">
    <name type="scientific">Citrus x changshan-huyou</name>
    <dbReference type="NCBI Taxonomy" id="2935761"/>
    <lineage>
        <taxon>Eukaryota</taxon>
        <taxon>Viridiplantae</taxon>
        <taxon>Streptophyta</taxon>
        <taxon>Embryophyta</taxon>
        <taxon>Tracheophyta</taxon>
        <taxon>Spermatophyta</taxon>
        <taxon>Magnoliopsida</taxon>
        <taxon>eudicotyledons</taxon>
        <taxon>Gunneridae</taxon>
        <taxon>Pentapetalae</taxon>
        <taxon>rosids</taxon>
        <taxon>malvids</taxon>
        <taxon>Sapindales</taxon>
        <taxon>Rutaceae</taxon>
        <taxon>Aurantioideae</taxon>
        <taxon>Citrus</taxon>
    </lineage>
</organism>
<evidence type="ECO:0000256" key="6">
    <source>
        <dbReference type="ARBA" id="ARBA00023155"/>
    </source>
</evidence>
<feature type="coiled-coil region" evidence="11">
    <location>
        <begin position="76"/>
        <end position="151"/>
    </location>
</feature>
<keyword evidence="6 9" id="KW-0371">Homeobox</keyword>
<dbReference type="PANTHER" id="PTHR45654">
    <property type="entry name" value="HOMEOBOX-LEUCINE ZIPPER PROTEIN MERISTEM L1"/>
    <property type="match status" value="1"/>
</dbReference>
<dbReference type="InterPro" id="IPR057993">
    <property type="entry name" value="HD-Zip_IV_C"/>
</dbReference>
<dbReference type="SUPFAM" id="SSF46689">
    <property type="entry name" value="Homeodomain-like"/>
    <property type="match status" value="1"/>
</dbReference>
<keyword evidence="16" id="KW-1185">Reference proteome</keyword>
<evidence type="ECO:0000256" key="2">
    <source>
        <dbReference type="ARBA" id="ARBA00006789"/>
    </source>
</evidence>
<evidence type="ECO:0000256" key="9">
    <source>
        <dbReference type="PROSITE-ProRule" id="PRU00108"/>
    </source>
</evidence>
<dbReference type="InterPro" id="IPR042160">
    <property type="entry name" value="HD-Zip_IV"/>
</dbReference>
<dbReference type="InterPro" id="IPR001356">
    <property type="entry name" value="HD"/>
</dbReference>
<dbReference type="Pfam" id="PF01852">
    <property type="entry name" value="START"/>
    <property type="match status" value="1"/>
</dbReference>
<dbReference type="InterPro" id="IPR009057">
    <property type="entry name" value="Homeodomain-like_sf"/>
</dbReference>
<dbReference type="InterPro" id="IPR023393">
    <property type="entry name" value="START-like_dom_sf"/>
</dbReference>
<keyword evidence="7" id="KW-0804">Transcription</keyword>
<dbReference type="InterPro" id="IPR017970">
    <property type="entry name" value="Homeobox_CS"/>
</dbReference>
<evidence type="ECO:0000256" key="10">
    <source>
        <dbReference type="RuleBase" id="RU000682"/>
    </source>
</evidence>
<evidence type="ECO:0000256" key="3">
    <source>
        <dbReference type="ARBA" id="ARBA00023015"/>
    </source>
</evidence>
<comment type="caution">
    <text evidence="15">The sequence shown here is derived from an EMBL/GenBank/DDBJ whole genome shotgun (WGS) entry which is preliminary data.</text>
</comment>
<evidence type="ECO:0000313" key="16">
    <source>
        <dbReference type="Proteomes" id="UP001428341"/>
    </source>
</evidence>
<dbReference type="Gene3D" id="1.10.10.60">
    <property type="entry name" value="Homeodomain-like"/>
    <property type="match status" value="1"/>
</dbReference>
<dbReference type="PANTHER" id="PTHR45654:SF9">
    <property type="entry name" value="HOMEOBOX-LEUCINE ZIPPER PROTEIN HDG10-RELATED"/>
    <property type="match status" value="1"/>
</dbReference>
<dbReference type="Pfam" id="PF25797">
    <property type="entry name" value="PDF2_C"/>
    <property type="match status" value="1"/>
</dbReference>
<evidence type="ECO:0000256" key="1">
    <source>
        <dbReference type="ARBA" id="ARBA00004123"/>
    </source>
</evidence>
<proteinExistence type="inferred from homology"/>
<dbReference type="CDD" id="cd08875">
    <property type="entry name" value="START_ArGLABRA2_like"/>
    <property type="match status" value="1"/>
</dbReference>
<keyword evidence="4 11" id="KW-0175">Coiled coil</keyword>
<dbReference type="CDD" id="cd00086">
    <property type="entry name" value="homeodomain"/>
    <property type="match status" value="1"/>
</dbReference>
<dbReference type="SUPFAM" id="SSF55961">
    <property type="entry name" value="Bet v1-like"/>
    <property type="match status" value="2"/>
</dbReference>
<dbReference type="GO" id="GO:0003677">
    <property type="term" value="F:DNA binding"/>
    <property type="evidence" value="ECO:0007669"/>
    <property type="project" value="UniProtKB-UniRule"/>
</dbReference>
<dbReference type="FunFam" id="1.10.10.60:FF:000229">
    <property type="entry name" value="Homeobox-leucine zipper protein HDG1"/>
    <property type="match status" value="1"/>
</dbReference>
<dbReference type="SMART" id="SM00389">
    <property type="entry name" value="HOX"/>
    <property type="match status" value="1"/>
</dbReference>
<feature type="DNA-binding region" description="Homeobox" evidence="9">
    <location>
        <begin position="24"/>
        <end position="83"/>
    </location>
</feature>
<dbReference type="InterPro" id="IPR002913">
    <property type="entry name" value="START_lipid-bd_dom"/>
</dbReference>
<dbReference type="GO" id="GO:0008289">
    <property type="term" value="F:lipid binding"/>
    <property type="evidence" value="ECO:0007669"/>
    <property type="project" value="InterPro"/>
</dbReference>
<comment type="subcellular location">
    <subcellularLocation>
        <location evidence="1 9 10">Nucleus</location>
    </subcellularLocation>
</comment>
<keyword evidence="3" id="KW-0805">Transcription regulation</keyword>
<dbReference type="AlphaFoldDB" id="A0AAP0LPL9"/>
<evidence type="ECO:0000313" key="15">
    <source>
        <dbReference type="EMBL" id="KAK9180793.1"/>
    </source>
</evidence>
<feature type="region of interest" description="Disordered" evidence="12">
    <location>
        <begin position="1"/>
        <end position="24"/>
    </location>
</feature>
<evidence type="ECO:0000256" key="4">
    <source>
        <dbReference type="ARBA" id="ARBA00023054"/>
    </source>
</evidence>
<evidence type="ECO:0000256" key="11">
    <source>
        <dbReference type="SAM" id="Coils"/>
    </source>
</evidence>
<dbReference type="SMART" id="SM00234">
    <property type="entry name" value="START"/>
    <property type="match status" value="1"/>
</dbReference>
<dbReference type="Pfam" id="PF00046">
    <property type="entry name" value="Homeodomain"/>
    <property type="match status" value="1"/>
</dbReference>
<sequence length="710" mass="79635">MDFVMGNSGDLGDEQDATNSQNKGKITCHRHTTHQIQTLEAFFKDCPHPDENQRRQLSKELGLDLKQIKFWFQNKRTQTKAQNERANNSVLRAENERVQCENLAIREALKNVICPSCGGPPFGIEERQRSLQKLQLENSQLKEEHEKVSNLLAKYIGKPICQMNSSLMPSLPGSAILEHQNVLPPPILPVHQEMDIGLDLNLQFKGINDLEQSLMMETATNAMDELIRLMRINEPLWIKPPSSTNIERYVIHPESYEKVFPRANHFKTSSAREESSKYSGMVTMNGMQLVDMLLDSDKWVDLFPTIVSKARTIQVLEPGINGNRNGCLQLMHEQMHILSPLVSPREYYFLRHCQQIELGLWAIVDVSYEWPKDNISSSHCWRLPSGFMIQDMTNGCSNVTWLEHVEVDDKTQTHRLYRDLICNNCAYGAERWVVTLQRTCERLLAENSQSIHEVGGVINLPQGRKSLMKLAHRMVKNFCSMLSMSGKLDFPQLSEANNSGVRVSVRKSLGHGQPSGIVVSAATSLWLPLPSHNVFNFFKDEKMRAQWDVLSNGSPVQEIVHISNGSHLGNFTSIIWPFIPTENNMLMLQESCIDQLGSMVVYAPIDIPSMNLAISGDDSSNIPILPSGFVISSDGRQRDHYRASTSTETGFGTGTGIGTGGSLLTVAFQILVSSPSSSKELNMESVATVNTLISNTVQRIKASLNCSNLD</sequence>
<evidence type="ECO:0000256" key="12">
    <source>
        <dbReference type="SAM" id="MobiDB-lite"/>
    </source>
</evidence>
<dbReference type="EMBL" id="JBCGBO010000024">
    <property type="protein sequence ID" value="KAK9180793.1"/>
    <property type="molecule type" value="Genomic_DNA"/>
</dbReference>
<name>A0AAP0LPL9_9ROSI</name>
<dbReference type="PROSITE" id="PS50848">
    <property type="entry name" value="START"/>
    <property type="match status" value="1"/>
</dbReference>
<evidence type="ECO:0000256" key="5">
    <source>
        <dbReference type="ARBA" id="ARBA00023125"/>
    </source>
</evidence>
<dbReference type="GO" id="GO:0000981">
    <property type="term" value="F:DNA-binding transcription factor activity, RNA polymerase II-specific"/>
    <property type="evidence" value="ECO:0007669"/>
    <property type="project" value="InterPro"/>
</dbReference>
<feature type="domain" description="START" evidence="14">
    <location>
        <begin position="208"/>
        <end position="445"/>
    </location>
</feature>
<dbReference type="Proteomes" id="UP001428341">
    <property type="component" value="Unassembled WGS sequence"/>
</dbReference>
<reference evidence="15 16" key="1">
    <citation type="submission" date="2024-05" db="EMBL/GenBank/DDBJ databases">
        <title>Haplotype-resolved chromosome-level genome assembly of Huyou (Citrus changshanensis).</title>
        <authorList>
            <person name="Miao C."/>
            <person name="Chen W."/>
            <person name="Wu Y."/>
            <person name="Wang L."/>
            <person name="Zhao S."/>
            <person name="Grierson D."/>
            <person name="Xu C."/>
            <person name="Chen K."/>
        </authorList>
    </citation>
    <scope>NUCLEOTIDE SEQUENCE [LARGE SCALE GENOMIC DNA]</scope>
    <source>
        <strain evidence="15">01-14</strain>
        <tissue evidence="15">Leaf</tissue>
    </source>
</reference>
<keyword evidence="8 9" id="KW-0539">Nucleus</keyword>
<feature type="domain" description="Homeobox" evidence="13">
    <location>
        <begin position="22"/>
        <end position="82"/>
    </location>
</feature>
<evidence type="ECO:0000256" key="8">
    <source>
        <dbReference type="ARBA" id="ARBA00023242"/>
    </source>
</evidence>
<dbReference type="Gene3D" id="3.30.530.20">
    <property type="match status" value="1"/>
</dbReference>
<keyword evidence="5 9" id="KW-0238">DNA-binding</keyword>
<dbReference type="GO" id="GO:0005634">
    <property type="term" value="C:nucleus"/>
    <property type="evidence" value="ECO:0007669"/>
    <property type="project" value="UniProtKB-SubCell"/>
</dbReference>
<dbReference type="PROSITE" id="PS00027">
    <property type="entry name" value="HOMEOBOX_1"/>
    <property type="match status" value="1"/>
</dbReference>
<comment type="similarity">
    <text evidence="2">Belongs to the HD-ZIP homeobox family. Class IV subfamily.</text>
</comment>
<evidence type="ECO:0000259" key="13">
    <source>
        <dbReference type="PROSITE" id="PS50071"/>
    </source>
</evidence>
<gene>
    <name evidence="15" type="ORF">WN944_023928</name>
</gene>
<evidence type="ECO:0000256" key="7">
    <source>
        <dbReference type="ARBA" id="ARBA00023163"/>
    </source>
</evidence>
<protein>
    <submittedName>
        <fullName evidence="15">Uncharacterized protein</fullName>
    </submittedName>
</protein>
<dbReference type="PROSITE" id="PS50071">
    <property type="entry name" value="HOMEOBOX_2"/>
    <property type="match status" value="1"/>
</dbReference>